<dbReference type="EMBL" id="JAFIRA010000030">
    <property type="protein sequence ID" value="MCJ2543536.1"/>
    <property type="molecule type" value="Genomic_DNA"/>
</dbReference>
<keyword evidence="3" id="KW-1185">Reference proteome</keyword>
<reference evidence="2" key="1">
    <citation type="submission" date="2021-02" db="EMBL/GenBank/DDBJ databases">
        <title>The CRISPR/cas machinery reduction and long-range gene transfer in the hot spring cyanobacterium Synechococcus.</title>
        <authorList>
            <person name="Dvorak P."/>
            <person name="Jahodarova E."/>
            <person name="Hasler P."/>
            <person name="Poulickova A."/>
        </authorList>
    </citation>
    <scope>NUCLEOTIDE SEQUENCE</scope>
    <source>
        <strain evidence="2">Rupite</strain>
    </source>
</reference>
<proteinExistence type="predicted"/>
<evidence type="ECO:0000313" key="3">
    <source>
        <dbReference type="Proteomes" id="UP000830835"/>
    </source>
</evidence>
<protein>
    <submittedName>
        <fullName evidence="2">Uncharacterized protein</fullName>
    </submittedName>
</protein>
<comment type="caution">
    <text evidence="2">The sequence shown here is derived from an EMBL/GenBank/DDBJ whole genome shotgun (WGS) entry which is preliminary data.</text>
</comment>
<evidence type="ECO:0000256" key="1">
    <source>
        <dbReference type="SAM" id="MobiDB-lite"/>
    </source>
</evidence>
<evidence type="ECO:0000313" key="2">
    <source>
        <dbReference type="EMBL" id="MCJ2543536.1"/>
    </source>
</evidence>
<dbReference type="RefSeq" id="WP_244350983.1">
    <property type="nucleotide sequence ID" value="NZ_JAFIRA010000030.1"/>
</dbReference>
<feature type="region of interest" description="Disordered" evidence="1">
    <location>
        <begin position="143"/>
        <end position="166"/>
    </location>
</feature>
<name>A0ABT0CCQ6_THEVL</name>
<sequence length="166" mass="18694">MDPATFLERYGFELDQQSGQVWVERWSKVFPTRWIPAALLESLYQGRYKATSVEHILRLWQRRGCPRITFPPEMSQSLWQEQQELIRSLALAAHTAIPRPYSPLSPQIPSPIATGSLFSPESAISLNVLLGQLQELSPKLRHLLSPSASPQPNAHPQPLGVDPPEP</sequence>
<dbReference type="Proteomes" id="UP000830835">
    <property type="component" value="Unassembled WGS sequence"/>
</dbReference>
<gene>
    <name evidence="2" type="ORF">JX360_11550</name>
</gene>
<accession>A0ABT0CCQ6</accession>
<organism evidence="2 3">
    <name type="scientific">Thermostichus vulcanus str. 'Rupite'</name>
    <dbReference type="NCBI Taxonomy" id="2813851"/>
    <lineage>
        <taxon>Bacteria</taxon>
        <taxon>Bacillati</taxon>
        <taxon>Cyanobacteriota</taxon>
        <taxon>Cyanophyceae</taxon>
        <taxon>Thermostichales</taxon>
        <taxon>Thermostichaceae</taxon>
        <taxon>Thermostichus</taxon>
    </lineage>
</organism>